<gene>
    <name evidence="1" type="ORF">RHMOL_Rhmol03G0211000</name>
</gene>
<protein>
    <submittedName>
        <fullName evidence="1">Uncharacterized protein</fullName>
    </submittedName>
</protein>
<dbReference type="Proteomes" id="UP001062846">
    <property type="component" value="Chromosome 3"/>
</dbReference>
<evidence type="ECO:0000313" key="2">
    <source>
        <dbReference type="Proteomes" id="UP001062846"/>
    </source>
</evidence>
<name>A0ACC0PI37_RHOML</name>
<keyword evidence="2" id="KW-1185">Reference proteome</keyword>
<dbReference type="EMBL" id="CM046390">
    <property type="protein sequence ID" value="KAI8564809.1"/>
    <property type="molecule type" value="Genomic_DNA"/>
</dbReference>
<organism evidence="1 2">
    <name type="scientific">Rhododendron molle</name>
    <name type="common">Chinese azalea</name>
    <name type="synonym">Azalea mollis</name>
    <dbReference type="NCBI Taxonomy" id="49168"/>
    <lineage>
        <taxon>Eukaryota</taxon>
        <taxon>Viridiplantae</taxon>
        <taxon>Streptophyta</taxon>
        <taxon>Embryophyta</taxon>
        <taxon>Tracheophyta</taxon>
        <taxon>Spermatophyta</taxon>
        <taxon>Magnoliopsida</taxon>
        <taxon>eudicotyledons</taxon>
        <taxon>Gunneridae</taxon>
        <taxon>Pentapetalae</taxon>
        <taxon>asterids</taxon>
        <taxon>Ericales</taxon>
        <taxon>Ericaceae</taxon>
        <taxon>Ericoideae</taxon>
        <taxon>Rhodoreae</taxon>
        <taxon>Rhododendron</taxon>
    </lineage>
</organism>
<sequence length="61" mass="7128">MMSWRYFKQLLRMKVRGTRAQAAIVARLLIATLLELKTSFLMITLLNLLYFLCIIFEGGFV</sequence>
<proteinExistence type="predicted"/>
<evidence type="ECO:0000313" key="1">
    <source>
        <dbReference type="EMBL" id="KAI8564809.1"/>
    </source>
</evidence>
<comment type="caution">
    <text evidence="1">The sequence shown here is derived from an EMBL/GenBank/DDBJ whole genome shotgun (WGS) entry which is preliminary data.</text>
</comment>
<reference evidence="1" key="1">
    <citation type="submission" date="2022-02" db="EMBL/GenBank/DDBJ databases">
        <title>Plant Genome Project.</title>
        <authorList>
            <person name="Zhang R.-G."/>
        </authorList>
    </citation>
    <scope>NUCLEOTIDE SEQUENCE</scope>
    <source>
        <strain evidence="1">AT1</strain>
    </source>
</reference>
<accession>A0ACC0PI37</accession>